<protein>
    <submittedName>
        <fullName evidence="2">Uncharacterized protein</fullName>
    </submittedName>
</protein>
<dbReference type="EMBL" id="ML736203">
    <property type="protein sequence ID" value="KAE8378817.1"/>
    <property type="molecule type" value="Genomic_DNA"/>
</dbReference>
<evidence type="ECO:0000256" key="1">
    <source>
        <dbReference type="SAM" id="MobiDB-lite"/>
    </source>
</evidence>
<organism evidence="2 3">
    <name type="scientific">Aspergillus bertholletiae</name>
    <dbReference type="NCBI Taxonomy" id="1226010"/>
    <lineage>
        <taxon>Eukaryota</taxon>
        <taxon>Fungi</taxon>
        <taxon>Dikarya</taxon>
        <taxon>Ascomycota</taxon>
        <taxon>Pezizomycotina</taxon>
        <taxon>Eurotiomycetes</taxon>
        <taxon>Eurotiomycetidae</taxon>
        <taxon>Eurotiales</taxon>
        <taxon>Aspergillaceae</taxon>
        <taxon>Aspergillus</taxon>
        <taxon>Aspergillus subgen. Circumdati</taxon>
    </lineage>
</organism>
<sequence>MQRRCSSHAAVRSHHPLSPGSVRHCKSGSTYIAIICSTKNPASNRLCKAIGSACTMACCSTGSS</sequence>
<gene>
    <name evidence="2" type="ORF">BDV26DRAFT_260964</name>
</gene>
<evidence type="ECO:0000313" key="2">
    <source>
        <dbReference type="EMBL" id="KAE8378817.1"/>
    </source>
</evidence>
<name>A0A5N7BAX3_9EURO</name>
<feature type="region of interest" description="Disordered" evidence="1">
    <location>
        <begin position="1"/>
        <end position="22"/>
    </location>
</feature>
<proteinExistence type="predicted"/>
<feature type="compositionally biased region" description="Basic residues" evidence="1">
    <location>
        <begin position="1"/>
        <end position="15"/>
    </location>
</feature>
<dbReference type="AlphaFoldDB" id="A0A5N7BAX3"/>
<dbReference type="Proteomes" id="UP000326198">
    <property type="component" value="Unassembled WGS sequence"/>
</dbReference>
<keyword evidence="3" id="KW-1185">Reference proteome</keyword>
<reference evidence="2 3" key="1">
    <citation type="submission" date="2019-04" db="EMBL/GenBank/DDBJ databases">
        <title>Friends and foes A comparative genomics studyof 23 Aspergillus species from section Flavi.</title>
        <authorList>
            <consortium name="DOE Joint Genome Institute"/>
            <person name="Kjaerbolling I."/>
            <person name="Vesth T."/>
            <person name="Frisvad J.C."/>
            <person name="Nybo J.L."/>
            <person name="Theobald S."/>
            <person name="Kildgaard S."/>
            <person name="Isbrandt T."/>
            <person name="Kuo A."/>
            <person name="Sato A."/>
            <person name="Lyhne E.K."/>
            <person name="Kogle M.E."/>
            <person name="Wiebenga A."/>
            <person name="Kun R.S."/>
            <person name="Lubbers R.J."/>
            <person name="Makela M.R."/>
            <person name="Barry K."/>
            <person name="Chovatia M."/>
            <person name="Clum A."/>
            <person name="Daum C."/>
            <person name="Haridas S."/>
            <person name="He G."/>
            <person name="LaButti K."/>
            <person name="Lipzen A."/>
            <person name="Mondo S."/>
            <person name="Riley R."/>
            <person name="Salamov A."/>
            <person name="Simmons B.A."/>
            <person name="Magnuson J.K."/>
            <person name="Henrissat B."/>
            <person name="Mortensen U.H."/>
            <person name="Larsen T.O."/>
            <person name="Devries R.P."/>
            <person name="Grigoriev I.V."/>
            <person name="Machida M."/>
            <person name="Baker S.E."/>
            <person name="Andersen M.R."/>
        </authorList>
    </citation>
    <scope>NUCLEOTIDE SEQUENCE [LARGE SCALE GENOMIC DNA]</scope>
    <source>
        <strain evidence="2 3">IBT 29228</strain>
    </source>
</reference>
<accession>A0A5N7BAX3</accession>
<evidence type="ECO:0000313" key="3">
    <source>
        <dbReference type="Proteomes" id="UP000326198"/>
    </source>
</evidence>